<dbReference type="Proteomes" id="UP000810292">
    <property type="component" value="Unassembled WGS sequence"/>
</dbReference>
<gene>
    <name evidence="10 13" type="primary">ligA</name>
    <name evidence="13" type="ORF">IAA72_04955</name>
</gene>
<keyword evidence="5 10" id="KW-0227">DNA damage</keyword>
<keyword evidence="10" id="KW-0464">Manganese</keyword>
<dbReference type="GO" id="GO:0006260">
    <property type="term" value="P:DNA replication"/>
    <property type="evidence" value="ECO:0007669"/>
    <property type="project" value="UniProtKB-KW"/>
</dbReference>
<dbReference type="InterPro" id="IPR001679">
    <property type="entry name" value="DNA_ligase"/>
</dbReference>
<dbReference type="PROSITE" id="PS50172">
    <property type="entry name" value="BRCT"/>
    <property type="match status" value="1"/>
</dbReference>
<comment type="caution">
    <text evidence="13">The sequence shown here is derived from an EMBL/GenBank/DDBJ whole genome shotgun (WGS) entry which is preliminary data.</text>
</comment>
<dbReference type="Pfam" id="PF01653">
    <property type="entry name" value="DNA_ligase_aden"/>
    <property type="match status" value="1"/>
</dbReference>
<evidence type="ECO:0000256" key="8">
    <source>
        <dbReference type="ARBA" id="ARBA00023204"/>
    </source>
</evidence>
<feature type="binding site" evidence="10">
    <location>
        <position position="327"/>
    </location>
    <ligand>
        <name>NAD(+)</name>
        <dbReference type="ChEBI" id="CHEBI:57540"/>
    </ligand>
</feature>
<dbReference type="SMART" id="SM00532">
    <property type="entry name" value="LIGANc"/>
    <property type="match status" value="1"/>
</dbReference>
<sequence length="704" mass="77757">MNVKEEIDKLTAELKIYQDKYYKEGVSLISDNEYDRLTDRLIELETEHPELQHPDSPTKRVGSDLTNDFPEVRHTIPVLSLDKAYSDEAVLSFFSKSIDKEGGALSFAAEEKIDGISMVLYYEKGILQRAVTRGNGEIGNDVTPNIMTMPSVPLSLSEPIDIAVRGEVYLNKADFERLNNEEPDESRKAANPRNLAAGTVRRQKSSEAGRVPLTIFCYEGFWSDKTETPPDHLHILSKLKALGFRTNPHFAFFASSKKEAEEKLSEAGLEGEAYSFDEIDAFIKKKTAERKNLPYEIDGLVFKINELDVRESFGYTEHHPRWAIAYKFEAPQAEAKLLGITVQVGRTGRITPVAEITPTKLGGSTIRRATLHNQEYIEELELAIGDTVSISKRGDVIPAVESVIEKNEEGHTTFVLPPDCPCCHTPIIQVGGLQYCPEYTCPDQVKGRIAYFASADEMDIESLGPKTVGDLYDAGILRSIEDIYTADYNQAASLPGFGEKSISAIENGVKESLSRPFVTVLSALGVAEIGKKSAEILVKNGFDSIDKIIAASDAGDPSVFSSISGFGELTGQRIIEAFRSKPLRETIEGLRKAGVHLDATMDKKDEDEDLEQIFSGEVWCITGSFRNFNPRSKALKEIEKRGGRTVSSVTGKTTHLLAGTGGGSKAADAERLGVKIVDEDEFLRMIGMEDEKDEADENGQLRLF</sequence>
<reference evidence="13" key="1">
    <citation type="submission" date="2020-10" db="EMBL/GenBank/DDBJ databases">
        <authorList>
            <person name="Gilroy R."/>
        </authorList>
    </citation>
    <scope>NUCLEOTIDE SEQUENCE</scope>
    <source>
        <strain evidence="13">14700</strain>
    </source>
</reference>
<dbReference type="InterPro" id="IPR013839">
    <property type="entry name" value="DNAligase_adenylation"/>
</dbReference>
<dbReference type="GO" id="GO:0046872">
    <property type="term" value="F:metal ion binding"/>
    <property type="evidence" value="ECO:0007669"/>
    <property type="project" value="UniProtKB-KW"/>
</dbReference>
<feature type="binding site" evidence="10">
    <location>
        <position position="303"/>
    </location>
    <ligand>
        <name>NAD(+)</name>
        <dbReference type="ChEBI" id="CHEBI:57540"/>
    </ligand>
</feature>
<evidence type="ECO:0000256" key="10">
    <source>
        <dbReference type="HAMAP-Rule" id="MF_01588"/>
    </source>
</evidence>
<name>A0A9D9ND74_9SPIO</name>
<keyword evidence="6 10" id="KW-0862">Zinc</keyword>
<evidence type="ECO:0000256" key="5">
    <source>
        <dbReference type="ARBA" id="ARBA00022763"/>
    </source>
</evidence>
<evidence type="ECO:0000256" key="2">
    <source>
        <dbReference type="ARBA" id="ARBA00022598"/>
    </source>
</evidence>
<keyword evidence="4 10" id="KW-0479">Metal-binding</keyword>
<dbReference type="SMART" id="SM00292">
    <property type="entry name" value="BRCT"/>
    <property type="match status" value="1"/>
</dbReference>
<dbReference type="InterPro" id="IPR012340">
    <property type="entry name" value="NA-bd_OB-fold"/>
</dbReference>
<dbReference type="HAMAP" id="MF_01588">
    <property type="entry name" value="DNA_ligase_A"/>
    <property type="match status" value="1"/>
</dbReference>
<feature type="binding site" evidence="10">
    <location>
        <position position="110"/>
    </location>
    <ligand>
        <name>NAD(+)</name>
        <dbReference type="ChEBI" id="CHEBI:57540"/>
    </ligand>
</feature>
<keyword evidence="2 10" id="KW-0436">Ligase</keyword>
<dbReference type="GO" id="GO:0006281">
    <property type="term" value="P:DNA repair"/>
    <property type="evidence" value="ECO:0007669"/>
    <property type="project" value="UniProtKB-KW"/>
</dbReference>
<protein>
    <recommendedName>
        <fullName evidence="10">DNA ligase</fullName>
        <ecNumber evidence="10">6.5.1.2</ecNumber>
    </recommendedName>
    <alternativeName>
        <fullName evidence="10">Polydeoxyribonucleotide synthase [NAD(+)]</fullName>
    </alternativeName>
</protein>
<evidence type="ECO:0000256" key="4">
    <source>
        <dbReference type="ARBA" id="ARBA00022723"/>
    </source>
</evidence>
<feature type="binding site" evidence="10">
    <location>
        <position position="133"/>
    </location>
    <ligand>
        <name>NAD(+)</name>
        <dbReference type="ChEBI" id="CHEBI:57540"/>
    </ligand>
</feature>
<evidence type="ECO:0000313" key="14">
    <source>
        <dbReference type="Proteomes" id="UP000810292"/>
    </source>
</evidence>
<feature type="region of interest" description="Disordered" evidence="11">
    <location>
        <begin position="180"/>
        <end position="203"/>
    </location>
</feature>
<dbReference type="Gene3D" id="3.30.470.30">
    <property type="entry name" value="DNA ligase/mRNA capping enzyme"/>
    <property type="match status" value="1"/>
</dbReference>
<organism evidence="13 14">
    <name type="scientific">Candidatus Ornithospirochaeta stercoravium</name>
    <dbReference type="NCBI Taxonomy" id="2840897"/>
    <lineage>
        <taxon>Bacteria</taxon>
        <taxon>Pseudomonadati</taxon>
        <taxon>Spirochaetota</taxon>
        <taxon>Spirochaetia</taxon>
        <taxon>Spirochaetales</taxon>
        <taxon>Spirochaetaceae</taxon>
        <taxon>Spirochaetaceae incertae sedis</taxon>
        <taxon>Candidatus Ornithospirochaeta</taxon>
    </lineage>
</organism>
<dbReference type="InterPro" id="IPR004150">
    <property type="entry name" value="NAD_DNA_ligase_OB"/>
</dbReference>
<keyword evidence="10" id="KW-0460">Magnesium</keyword>
<dbReference type="Gene3D" id="2.40.50.140">
    <property type="entry name" value="Nucleic acid-binding proteins"/>
    <property type="match status" value="1"/>
</dbReference>
<evidence type="ECO:0000256" key="3">
    <source>
        <dbReference type="ARBA" id="ARBA00022705"/>
    </source>
</evidence>
<dbReference type="SUPFAM" id="SSF50249">
    <property type="entry name" value="Nucleic acid-binding proteins"/>
    <property type="match status" value="1"/>
</dbReference>
<dbReference type="SUPFAM" id="SSF56091">
    <property type="entry name" value="DNA ligase/mRNA capping enzyme, catalytic domain"/>
    <property type="match status" value="1"/>
</dbReference>
<dbReference type="Pfam" id="PF00533">
    <property type="entry name" value="BRCT"/>
    <property type="match status" value="1"/>
</dbReference>
<dbReference type="PIRSF" id="PIRSF001604">
    <property type="entry name" value="LigA"/>
    <property type="match status" value="1"/>
</dbReference>
<comment type="catalytic activity">
    <reaction evidence="9 10">
        <text>NAD(+) + (deoxyribonucleotide)n-3'-hydroxyl + 5'-phospho-(deoxyribonucleotide)m = (deoxyribonucleotide)n+m + AMP + beta-nicotinamide D-nucleotide.</text>
        <dbReference type="EC" id="6.5.1.2"/>
    </reaction>
</comment>
<dbReference type="InterPro" id="IPR010994">
    <property type="entry name" value="RuvA_2-like"/>
</dbReference>
<proteinExistence type="inferred from homology"/>
<feature type="binding site" evidence="10">
    <location>
        <position position="436"/>
    </location>
    <ligand>
        <name>Zn(2+)</name>
        <dbReference type="ChEBI" id="CHEBI:29105"/>
    </ligand>
</feature>
<keyword evidence="8 10" id="KW-0234">DNA repair</keyword>
<feature type="binding site" evidence="10">
    <location>
        <begin position="31"/>
        <end position="35"/>
    </location>
    <ligand>
        <name>NAD(+)</name>
        <dbReference type="ChEBI" id="CHEBI:57540"/>
    </ligand>
</feature>
<evidence type="ECO:0000313" key="13">
    <source>
        <dbReference type="EMBL" id="MBO8469114.1"/>
    </source>
</evidence>
<dbReference type="PANTHER" id="PTHR23389">
    <property type="entry name" value="CHROMOSOME TRANSMISSION FIDELITY FACTOR 18"/>
    <property type="match status" value="1"/>
</dbReference>
<dbReference type="NCBIfam" id="NF005932">
    <property type="entry name" value="PRK07956.1"/>
    <property type="match status" value="1"/>
</dbReference>
<evidence type="ECO:0000259" key="12">
    <source>
        <dbReference type="PROSITE" id="PS50172"/>
    </source>
</evidence>
<dbReference type="AlphaFoldDB" id="A0A9D9ND74"/>
<dbReference type="Gene3D" id="3.40.50.10190">
    <property type="entry name" value="BRCT domain"/>
    <property type="match status" value="1"/>
</dbReference>
<evidence type="ECO:0000256" key="7">
    <source>
        <dbReference type="ARBA" id="ARBA00023027"/>
    </source>
</evidence>
<comment type="cofactor">
    <cofactor evidence="10">
        <name>Mg(2+)</name>
        <dbReference type="ChEBI" id="CHEBI:18420"/>
    </cofactor>
    <cofactor evidence="10">
        <name>Mn(2+)</name>
        <dbReference type="ChEBI" id="CHEBI:29035"/>
    </cofactor>
</comment>
<dbReference type="CDD" id="cd00114">
    <property type="entry name" value="LIGANc"/>
    <property type="match status" value="1"/>
</dbReference>
<feature type="domain" description="BRCT" evidence="12">
    <location>
        <begin position="609"/>
        <end position="686"/>
    </location>
</feature>
<dbReference type="Pfam" id="PF14520">
    <property type="entry name" value="HHH_5"/>
    <property type="match status" value="2"/>
</dbReference>
<dbReference type="GO" id="GO:0003911">
    <property type="term" value="F:DNA ligase (NAD+) activity"/>
    <property type="evidence" value="ECO:0007669"/>
    <property type="project" value="UniProtKB-UniRule"/>
</dbReference>
<feature type="binding site" evidence="10">
    <location>
        <position position="167"/>
    </location>
    <ligand>
        <name>NAD(+)</name>
        <dbReference type="ChEBI" id="CHEBI:57540"/>
    </ligand>
</feature>
<evidence type="ECO:0000256" key="6">
    <source>
        <dbReference type="ARBA" id="ARBA00022833"/>
    </source>
</evidence>
<reference evidence="13" key="2">
    <citation type="journal article" date="2021" name="PeerJ">
        <title>Extensive microbial diversity within the chicken gut microbiome revealed by metagenomics and culture.</title>
        <authorList>
            <person name="Gilroy R."/>
            <person name="Ravi A."/>
            <person name="Getino M."/>
            <person name="Pursley I."/>
            <person name="Horton D.L."/>
            <person name="Alikhan N.F."/>
            <person name="Baker D."/>
            <person name="Gharbi K."/>
            <person name="Hall N."/>
            <person name="Watson M."/>
            <person name="Adriaenssens E.M."/>
            <person name="Foster-Nyarko E."/>
            <person name="Jarju S."/>
            <person name="Secka A."/>
            <person name="Antonio M."/>
            <person name="Oren A."/>
            <person name="Chaudhuri R.R."/>
            <person name="La Ragione R."/>
            <person name="Hildebrand F."/>
            <person name="Pallen M.J."/>
        </authorList>
    </citation>
    <scope>NUCLEOTIDE SEQUENCE</scope>
    <source>
        <strain evidence="13">14700</strain>
    </source>
</reference>
<comment type="similarity">
    <text evidence="10">Belongs to the NAD-dependent DNA ligase family. LigA subfamily.</text>
</comment>
<dbReference type="GO" id="GO:0005829">
    <property type="term" value="C:cytosol"/>
    <property type="evidence" value="ECO:0007669"/>
    <property type="project" value="TreeGrafter"/>
</dbReference>
<dbReference type="InterPro" id="IPR013840">
    <property type="entry name" value="DNAligase_N"/>
</dbReference>
<dbReference type="InterPro" id="IPR036420">
    <property type="entry name" value="BRCT_dom_sf"/>
</dbReference>
<feature type="active site" description="N6-AMP-lysine intermediate" evidence="10">
    <location>
        <position position="112"/>
    </location>
</feature>
<feature type="binding site" evidence="10">
    <location>
        <position position="441"/>
    </location>
    <ligand>
        <name>Zn(2+)</name>
        <dbReference type="ChEBI" id="CHEBI:29105"/>
    </ligand>
</feature>
<dbReference type="SUPFAM" id="SSF47781">
    <property type="entry name" value="RuvA domain 2-like"/>
    <property type="match status" value="1"/>
</dbReference>
<dbReference type="NCBIfam" id="TIGR00575">
    <property type="entry name" value="dnlj"/>
    <property type="match status" value="1"/>
</dbReference>
<comment type="function">
    <text evidence="1 10">DNA ligase that catalyzes the formation of phosphodiester linkages between 5'-phosphoryl and 3'-hydroxyl groups in double-stranded DNA using NAD as a coenzyme and as the energy source for the reaction. It is essential for DNA replication and repair of damaged DNA.</text>
</comment>
<dbReference type="PANTHER" id="PTHR23389:SF9">
    <property type="entry name" value="DNA LIGASE"/>
    <property type="match status" value="1"/>
</dbReference>
<dbReference type="EC" id="6.5.1.2" evidence="10"/>
<dbReference type="InterPro" id="IPR001357">
    <property type="entry name" value="BRCT_dom"/>
</dbReference>
<dbReference type="SUPFAM" id="SSF52113">
    <property type="entry name" value="BRCT domain"/>
    <property type="match status" value="1"/>
</dbReference>
<dbReference type="Gene3D" id="1.10.150.20">
    <property type="entry name" value="5' to 3' exonuclease, C-terminal subdomain"/>
    <property type="match status" value="2"/>
</dbReference>
<keyword evidence="7 10" id="KW-0520">NAD</keyword>
<dbReference type="EMBL" id="JADIMF010000075">
    <property type="protein sequence ID" value="MBO8469114.1"/>
    <property type="molecule type" value="Genomic_DNA"/>
</dbReference>
<dbReference type="Gene3D" id="1.10.287.610">
    <property type="entry name" value="Helix hairpin bin"/>
    <property type="match status" value="1"/>
</dbReference>
<accession>A0A9D9ND74</accession>
<keyword evidence="3 10" id="KW-0235">DNA replication</keyword>
<dbReference type="CDD" id="cd17748">
    <property type="entry name" value="BRCT_DNA_ligase_like"/>
    <property type="match status" value="1"/>
</dbReference>
<feature type="binding site" evidence="10">
    <location>
        <position position="423"/>
    </location>
    <ligand>
        <name>Zn(2+)</name>
        <dbReference type="ChEBI" id="CHEBI:29105"/>
    </ligand>
</feature>
<evidence type="ECO:0000256" key="11">
    <source>
        <dbReference type="SAM" id="MobiDB-lite"/>
    </source>
</evidence>
<evidence type="ECO:0000256" key="9">
    <source>
        <dbReference type="ARBA" id="ARBA00034005"/>
    </source>
</evidence>
<dbReference type="Pfam" id="PF03120">
    <property type="entry name" value="OB_DNA_ligase"/>
    <property type="match status" value="1"/>
</dbReference>
<feature type="binding site" evidence="10">
    <location>
        <position position="420"/>
    </location>
    <ligand>
        <name>Zn(2+)</name>
        <dbReference type="ChEBI" id="CHEBI:29105"/>
    </ligand>
</feature>
<evidence type="ECO:0000256" key="1">
    <source>
        <dbReference type="ARBA" id="ARBA00004067"/>
    </source>
</evidence>
<feature type="binding site" evidence="10">
    <location>
        <begin position="80"/>
        <end position="81"/>
    </location>
    <ligand>
        <name>NAD(+)</name>
        <dbReference type="ChEBI" id="CHEBI:57540"/>
    </ligand>
</feature>